<proteinExistence type="predicted"/>
<dbReference type="SUPFAM" id="SSF103473">
    <property type="entry name" value="MFS general substrate transporter"/>
    <property type="match status" value="1"/>
</dbReference>
<dbReference type="Gene3D" id="1.20.1250.20">
    <property type="entry name" value="MFS general substrate transporter like domains"/>
    <property type="match status" value="1"/>
</dbReference>
<dbReference type="PANTHER" id="PTHR11360:SF238">
    <property type="entry name" value="SD10469P"/>
    <property type="match status" value="1"/>
</dbReference>
<dbReference type="InterPro" id="IPR050327">
    <property type="entry name" value="Proton-linked_MCT"/>
</dbReference>
<evidence type="ECO:0000313" key="3">
    <source>
        <dbReference type="Proteomes" id="UP000095285"/>
    </source>
</evidence>
<dbReference type="InterPro" id="IPR036259">
    <property type="entry name" value="MFS_trans_sf"/>
</dbReference>
<dbReference type="GO" id="GO:0008028">
    <property type="term" value="F:monocarboxylic acid transmembrane transporter activity"/>
    <property type="evidence" value="ECO:0007669"/>
    <property type="project" value="TreeGrafter"/>
</dbReference>
<dbReference type="Pfam" id="PF07690">
    <property type="entry name" value="MFS_1"/>
    <property type="match status" value="1"/>
</dbReference>
<dbReference type="WBParaSite" id="EN70_940">
    <property type="protein sequence ID" value="EN70_940"/>
    <property type="gene ID" value="EN70_940"/>
</dbReference>
<keyword evidence="2" id="KW-0472">Membrane</keyword>
<feature type="compositionally biased region" description="Basic and acidic residues" evidence="1">
    <location>
        <begin position="1"/>
        <end position="13"/>
    </location>
</feature>
<feature type="transmembrane region" description="Helical" evidence="2">
    <location>
        <begin position="189"/>
        <end position="210"/>
    </location>
</feature>
<evidence type="ECO:0000313" key="4">
    <source>
        <dbReference type="WBParaSite" id="EN70_940"/>
    </source>
</evidence>
<organism evidence="3 4">
    <name type="scientific">Loa loa</name>
    <name type="common">Eye worm</name>
    <name type="synonym">Filaria loa</name>
    <dbReference type="NCBI Taxonomy" id="7209"/>
    <lineage>
        <taxon>Eukaryota</taxon>
        <taxon>Metazoa</taxon>
        <taxon>Ecdysozoa</taxon>
        <taxon>Nematoda</taxon>
        <taxon>Chromadorea</taxon>
        <taxon>Rhabditida</taxon>
        <taxon>Spirurina</taxon>
        <taxon>Spiruromorpha</taxon>
        <taxon>Filarioidea</taxon>
        <taxon>Onchocercidae</taxon>
        <taxon>Loa</taxon>
    </lineage>
</organism>
<dbReference type="OrthoDB" id="5870642at2759"/>
<dbReference type="PANTHER" id="PTHR11360">
    <property type="entry name" value="MONOCARBOXYLATE TRANSPORTER"/>
    <property type="match status" value="1"/>
</dbReference>
<feature type="transmembrane region" description="Helical" evidence="2">
    <location>
        <begin position="132"/>
        <end position="151"/>
    </location>
</feature>
<feature type="transmembrane region" description="Helical" evidence="2">
    <location>
        <begin position="163"/>
        <end position="183"/>
    </location>
</feature>
<evidence type="ECO:0000256" key="2">
    <source>
        <dbReference type="SAM" id="Phobius"/>
    </source>
</evidence>
<dbReference type="eggNOG" id="KOG2504">
    <property type="taxonomic scope" value="Eukaryota"/>
</dbReference>
<feature type="region of interest" description="Disordered" evidence="1">
    <location>
        <begin position="1"/>
        <end position="22"/>
    </location>
</feature>
<keyword evidence="2" id="KW-1133">Transmembrane helix</keyword>
<name>A0A1I7W3Z1_LOALO</name>
<keyword evidence="3" id="KW-1185">Reference proteome</keyword>
<feature type="region of interest" description="Disordered" evidence="1">
    <location>
        <begin position="279"/>
        <end position="303"/>
    </location>
</feature>
<feature type="transmembrane region" description="Helical" evidence="2">
    <location>
        <begin position="222"/>
        <end position="242"/>
    </location>
</feature>
<dbReference type="InterPro" id="IPR011701">
    <property type="entry name" value="MFS"/>
</dbReference>
<reference evidence="4" key="2">
    <citation type="submission" date="2016-11" db="UniProtKB">
        <authorList>
            <consortium name="WormBaseParasite"/>
        </authorList>
    </citation>
    <scope>IDENTIFICATION</scope>
</reference>
<feature type="compositionally biased region" description="Polar residues" evidence="1">
    <location>
        <begin position="281"/>
        <end position="303"/>
    </location>
</feature>
<sequence>MLTSSDTDKKVKSNSDLSCGGNGGHNNLSSQFIANHSISLSGLRGEMSQEETKEMTGNLMTTSRTTTQTTSQKARRRFPLHTILRSMVDISLLLDPTFVLIAITAFLTLYCLFVPFIFLGKQAIKVGATSNQQSYLLFLIGLVNIFGRILCGLISDLPKVDPLFVHNLGVISGGIATCIVPLLTQYWMYMVYTIPFAWSVACFSSLRPIICIELLGLEKLSNAFGMMMLCMGIAVLIGPPLAALFKDLSGNFDLSFYVMGALLTLSGVLCIPLRRIKSRTSKPGSSKNARQSELQWTDGTKQF</sequence>
<feature type="transmembrane region" description="Helical" evidence="2">
    <location>
        <begin position="97"/>
        <end position="120"/>
    </location>
</feature>
<evidence type="ECO:0000256" key="1">
    <source>
        <dbReference type="SAM" id="MobiDB-lite"/>
    </source>
</evidence>
<keyword evidence="2" id="KW-0812">Transmembrane</keyword>
<dbReference type="InParanoid" id="A0A1I7W3Z1"/>
<reference evidence="3" key="1">
    <citation type="submission" date="2012-04" db="EMBL/GenBank/DDBJ databases">
        <title>The Genome Sequence of Loa loa.</title>
        <authorList>
            <consortium name="The Broad Institute Genome Sequencing Platform"/>
            <consortium name="Broad Institute Genome Sequencing Center for Infectious Disease"/>
            <person name="Nutman T.B."/>
            <person name="Fink D.L."/>
            <person name="Russ C."/>
            <person name="Young S."/>
            <person name="Zeng Q."/>
            <person name="Gargeya S."/>
            <person name="Alvarado L."/>
            <person name="Berlin A."/>
            <person name="Chapman S.B."/>
            <person name="Chen Z."/>
            <person name="Freedman E."/>
            <person name="Gellesch M."/>
            <person name="Goldberg J."/>
            <person name="Griggs A."/>
            <person name="Gujja S."/>
            <person name="Heilman E.R."/>
            <person name="Heiman D."/>
            <person name="Howarth C."/>
            <person name="Mehta T."/>
            <person name="Neiman D."/>
            <person name="Pearson M."/>
            <person name="Roberts A."/>
            <person name="Saif S."/>
            <person name="Shea T."/>
            <person name="Shenoy N."/>
            <person name="Sisk P."/>
            <person name="Stolte C."/>
            <person name="Sykes S."/>
            <person name="White J."/>
            <person name="Yandava C."/>
            <person name="Haas B."/>
            <person name="Henn M.R."/>
            <person name="Nusbaum C."/>
            <person name="Birren B."/>
        </authorList>
    </citation>
    <scope>NUCLEOTIDE SEQUENCE [LARGE SCALE GENOMIC DNA]</scope>
</reference>
<feature type="transmembrane region" description="Helical" evidence="2">
    <location>
        <begin position="254"/>
        <end position="273"/>
    </location>
</feature>
<gene>
    <name evidence="4" type="primary">LOAG_00306</name>
</gene>
<dbReference type="Proteomes" id="UP000095285">
    <property type="component" value="Unassembled WGS sequence"/>
</dbReference>
<dbReference type="AlphaFoldDB" id="A0A1I7W3Z1"/>
<protein>
    <submittedName>
        <fullName evidence="4">MFS domain-containing protein</fullName>
    </submittedName>
</protein>
<accession>A0A1I7W3Z1</accession>